<organism evidence="4 5">
    <name type="scientific">Candidatus Nomurabacteria bacterium RIFCSPHIGHO2_12_FULL_37_29</name>
    <dbReference type="NCBI Taxonomy" id="1801759"/>
    <lineage>
        <taxon>Bacteria</taxon>
        <taxon>Candidatus Nomuraibacteriota</taxon>
    </lineage>
</organism>
<gene>
    <name evidence="3" type="primary">rpsP</name>
    <name evidence="4" type="ORF">A3F19_02960</name>
</gene>
<reference evidence="4 5" key="1">
    <citation type="journal article" date="2016" name="Nat. Commun.">
        <title>Thousands of microbial genomes shed light on interconnected biogeochemical processes in an aquifer system.</title>
        <authorList>
            <person name="Anantharaman K."/>
            <person name="Brown C.T."/>
            <person name="Hug L.A."/>
            <person name="Sharon I."/>
            <person name="Castelle C.J."/>
            <person name="Probst A.J."/>
            <person name="Thomas B.C."/>
            <person name="Singh A."/>
            <person name="Wilkins M.J."/>
            <person name="Karaoz U."/>
            <person name="Brodie E.L."/>
            <person name="Williams K.H."/>
            <person name="Hubbard S.S."/>
            <person name="Banfield J.F."/>
        </authorList>
    </citation>
    <scope>NUCLEOTIDE SEQUENCE [LARGE SCALE GENOMIC DNA]</scope>
</reference>
<dbReference type="Proteomes" id="UP000177052">
    <property type="component" value="Unassembled WGS sequence"/>
</dbReference>
<sequence length="109" mass="12627">MLKIRLQRIGRKNDPAFRVVLTDSKNSTKSGRFLEILGTYNPKGDKTGEKKLNKNFQNDRIKYWIGKGAKCSDTMHNFLVHDKVIEGKKINVLPKKKPTMKRKELKAKK</sequence>
<dbReference type="GO" id="GO:0003735">
    <property type="term" value="F:structural constituent of ribosome"/>
    <property type="evidence" value="ECO:0007669"/>
    <property type="project" value="InterPro"/>
</dbReference>
<name>A0A1F6WCV0_9BACT</name>
<dbReference type="NCBIfam" id="TIGR00002">
    <property type="entry name" value="S16"/>
    <property type="match status" value="1"/>
</dbReference>
<dbReference type="InterPro" id="IPR023803">
    <property type="entry name" value="Ribosomal_bS16_dom_sf"/>
</dbReference>
<dbReference type="GO" id="GO:0015935">
    <property type="term" value="C:small ribosomal subunit"/>
    <property type="evidence" value="ECO:0007669"/>
    <property type="project" value="TreeGrafter"/>
</dbReference>
<dbReference type="AlphaFoldDB" id="A0A1F6WCV0"/>
<evidence type="ECO:0000256" key="3">
    <source>
        <dbReference type="HAMAP-Rule" id="MF_00385"/>
    </source>
</evidence>
<dbReference type="PANTHER" id="PTHR12919:SF20">
    <property type="entry name" value="SMALL RIBOSOMAL SUBUNIT PROTEIN BS16M"/>
    <property type="match status" value="1"/>
</dbReference>
<dbReference type="Gene3D" id="3.30.1320.10">
    <property type="match status" value="1"/>
</dbReference>
<dbReference type="Pfam" id="PF00886">
    <property type="entry name" value="Ribosomal_S16"/>
    <property type="match status" value="1"/>
</dbReference>
<dbReference type="EMBL" id="MFUJ01000003">
    <property type="protein sequence ID" value="OGI79515.1"/>
    <property type="molecule type" value="Genomic_DNA"/>
</dbReference>
<dbReference type="InterPro" id="IPR000307">
    <property type="entry name" value="Ribosomal_bS16"/>
</dbReference>
<proteinExistence type="inferred from homology"/>
<keyword evidence="2 3" id="KW-0687">Ribonucleoprotein</keyword>
<evidence type="ECO:0000313" key="5">
    <source>
        <dbReference type="Proteomes" id="UP000177052"/>
    </source>
</evidence>
<dbReference type="GO" id="GO:0005737">
    <property type="term" value="C:cytoplasm"/>
    <property type="evidence" value="ECO:0007669"/>
    <property type="project" value="UniProtKB-ARBA"/>
</dbReference>
<comment type="similarity">
    <text evidence="3">Belongs to the bacterial ribosomal protein bS16 family.</text>
</comment>
<comment type="caution">
    <text evidence="4">The sequence shown here is derived from an EMBL/GenBank/DDBJ whole genome shotgun (WGS) entry which is preliminary data.</text>
</comment>
<dbReference type="PANTHER" id="PTHR12919">
    <property type="entry name" value="30S RIBOSOMAL PROTEIN S16"/>
    <property type="match status" value="1"/>
</dbReference>
<protein>
    <recommendedName>
        <fullName evidence="3">Small ribosomal subunit protein bS16</fullName>
    </recommendedName>
</protein>
<dbReference type="HAMAP" id="MF_00385">
    <property type="entry name" value="Ribosomal_bS16"/>
    <property type="match status" value="1"/>
</dbReference>
<evidence type="ECO:0000256" key="1">
    <source>
        <dbReference type="ARBA" id="ARBA00022980"/>
    </source>
</evidence>
<keyword evidence="1 3" id="KW-0689">Ribosomal protein</keyword>
<evidence type="ECO:0000313" key="4">
    <source>
        <dbReference type="EMBL" id="OGI79515.1"/>
    </source>
</evidence>
<accession>A0A1F6WCV0</accession>
<dbReference type="SUPFAM" id="SSF54565">
    <property type="entry name" value="Ribosomal protein S16"/>
    <property type="match status" value="1"/>
</dbReference>
<evidence type="ECO:0000256" key="2">
    <source>
        <dbReference type="ARBA" id="ARBA00023274"/>
    </source>
</evidence>
<dbReference type="GO" id="GO:0006412">
    <property type="term" value="P:translation"/>
    <property type="evidence" value="ECO:0007669"/>
    <property type="project" value="UniProtKB-UniRule"/>
</dbReference>